<dbReference type="Proteomes" id="UP000324800">
    <property type="component" value="Unassembled WGS sequence"/>
</dbReference>
<dbReference type="CDD" id="cd00030">
    <property type="entry name" value="C2"/>
    <property type="match status" value="1"/>
</dbReference>
<dbReference type="Pfam" id="PF00168">
    <property type="entry name" value="C2"/>
    <property type="match status" value="1"/>
</dbReference>
<accession>A0A5J4UC68</accession>
<dbReference type="InterPro" id="IPR035892">
    <property type="entry name" value="C2_domain_sf"/>
</dbReference>
<dbReference type="OrthoDB" id="419768at2759"/>
<dbReference type="Gene3D" id="2.60.40.150">
    <property type="entry name" value="C2 domain"/>
    <property type="match status" value="1"/>
</dbReference>
<proteinExistence type="predicted"/>
<feature type="compositionally biased region" description="Acidic residues" evidence="1">
    <location>
        <begin position="17"/>
        <end position="32"/>
    </location>
</feature>
<feature type="region of interest" description="Disordered" evidence="1">
    <location>
        <begin position="1"/>
        <end position="32"/>
    </location>
</feature>
<feature type="compositionally biased region" description="Basic residues" evidence="1">
    <location>
        <begin position="1"/>
        <end position="10"/>
    </location>
</feature>
<sequence length="130" mass="15109">MAQRKQRKSKVASEQDGQQEEEPIYEEEDEEEDLGYVNGVVKIKNISVRNLKKMDWWGFGKSDPYVIFKAGDEQQKTTTAMNSLSYDYKDEEYDLIYNPLKMQGKKDIEVEVWDYDALSAHDIIGSVNVD</sequence>
<feature type="domain" description="C2" evidence="2">
    <location>
        <begin position="18"/>
        <end position="130"/>
    </location>
</feature>
<dbReference type="EMBL" id="SNRW01018261">
    <property type="protein sequence ID" value="KAA6367511.1"/>
    <property type="molecule type" value="Genomic_DNA"/>
</dbReference>
<dbReference type="InterPro" id="IPR000008">
    <property type="entry name" value="C2_dom"/>
</dbReference>
<reference evidence="3 4" key="1">
    <citation type="submission" date="2019-03" db="EMBL/GenBank/DDBJ databases">
        <title>Single cell metagenomics reveals metabolic interactions within the superorganism composed of flagellate Streblomastix strix and complex community of Bacteroidetes bacteria on its surface.</title>
        <authorList>
            <person name="Treitli S.C."/>
            <person name="Kolisko M."/>
            <person name="Husnik F."/>
            <person name="Keeling P."/>
            <person name="Hampl V."/>
        </authorList>
    </citation>
    <scope>NUCLEOTIDE SEQUENCE [LARGE SCALE GENOMIC DNA]</scope>
    <source>
        <strain evidence="3">ST1C</strain>
    </source>
</reference>
<evidence type="ECO:0000259" key="2">
    <source>
        <dbReference type="PROSITE" id="PS50004"/>
    </source>
</evidence>
<feature type="non-terminal residue" evidence="3">
    <location>
        <position position="130"/>
    </location>
</feature>
<dbReference type="SUPFAM" id="SSF49562">
    <property type="entry name" value="C2 domain (Calcium/lipid-binding domain, CaLB)"/>
    <property type="match status" value="1"/>
</dbReference>
<dbReference type="PROSITE" id="PS50004">
    <property type="entry name" value="C2"/>
    <property type="match status" value="1"/>
</dbReference>
<evidence type="ECO:0000256" key="1">
    <source>
        <dbReference type="SAM" id="MobiDB-lite"/>
    </source>
</evidence>
<comment type="caution">
    <text evidence="3">The sequence shown here is derived from an EMBL/GenBank/DDBJ whole genome shotgun (WGS) entry which is preliminary data.</text>
</comment>
<name>A0A5J4UC68_9EUKA</name>
<protein>
    <recommendedName>
        <fullName evidence="2">C2 domain-containing protein</fullName>
    </recommendedName>
</protein>
<dbReference type="SMART" id="SM00239">
    <property type="entry name" value="C2"/>
    <property type="match status" value="1"/>
</dbReference>
<evidence type="ECO:0000313" key="3">
    <source>
        <dbReference type="EMBL" id="KAA6367511.1"/>
    </source>
</evidence>
<evidence type="ECO:0000313" key="4">
    <source>
        <dbReference type="Proteomes" id="UP000324800"/>
    </source>
</evidence>
<organism evidence="3 4">
    <name type="scientific">Streblomastix strix</name>
    <dbReference type="NCBI Taxonomy" id="222440"/>
    <lineage>
        <taxon>Eukaryota</taxon>
        <taxon>Metamonada</taxon>
        <taxon>Preaxostyla</taxon>
        <taxon>Oxymonadida</taxon>
        <taxon>Streblomastigidae</taxon>
        <taxon>Streblomastix</taxon>
    </lineage>
</organism>
<gene>
    <name evidence="3" type="ORF">EZS28_036962</name>
</gene>
<dbReference type="AlphaFoldDB" id="A0A5J4UC68"/>